<dbReference type="EC" id="2.4.-.-" evidence="3"/>
<dbReference type="InterPro" id="IPR050834">
    <property type="entry name" value="Glycosyltransf_2"/>
</dbReference>
<dbReference type="KEGG" id="tcd:AAIA72_03115"/>
<keyword evidence="1" id="KW-0812">Transmembrane</keyword>
<feature type="domain" description="Glycosyltransferase 2-like" evidence="2">
    <location>
        <begin position="12"/>
        <end position="128"/>
    </location>
</feature>
<protein>
    <submittedName>
        <fullName evidence="3">Glycosyltransferase</fullName>
        <ecNumber evidence="3">2.4.-.-</ecNumber>
    </submittedName>
</protein>
<dbReference type="GO" id="GO:0016757">
    <property type="term" value="F:glycosyltransferase activity"/>
    <property type="evidence" value="ECO:0007669"/>
    <property type="project" value="UniProtKB-KW"/>
</dbReference>
<dbReference type="GO" id="GO:0044010">
    <property type="term" value="P:single-species biofilm formation"/>
    <property type="evidence" value="ECO:0007669"/>
    <property type="project" value="TreeGrafter"/>
</dbReference>
<evidence type="ECO:0000259" key="2">
    <source>
        <dbReference type="Pfam" id="PF00535"/>
    </source>
</evidence>
<reference evidence="3" key="1">
    <citation type="submission" date="2024-05" db="EMBL/GenBank/DDBJ databases">
        <title>Genome sequencing of novel strain.</title>
        <authorList>
            <person name="Ganbat D."/>
            <person name="Ganbat S."/>
            <person name="Lee S.-J."/>
        </authorList>
    </citation>
    <scope>NUCLEOTIDE SEQUENCE</scope>
    <source>
        <strain evidence="3">SMD15-11</strain>
    </source>
</reference>
<dbReference type="Pfam" id="PF00535">
    <property type="entry name" value="Glycos_transf_2"/>
    <property type="match status" value="1"/>
</dbReference>
<dbReference type="PANTHER" id="PTHR43685:SF2">
    <property type="entry name" value="GLYCOSYLTRANSFERASE 2-LIKE DOMAIN-CONTAINING PROTEIN"/>
    <property type="match status" value="1"/>
</dbReference>
<evidence type="ECO:0000256" key="1">
    <source>
        <dbReference type="SAM" id="Phobius"/>
    </source>
</evidence>
<keyword evidence="3" id="KW-0808">Transferase</keyword>
<accession>A0AB39UYY8</accession>
<dbReference type="SUPFAM" id="SSF53448">
    <property type="entry name" value="Nucleotide-diphospho-sugar transferases"/>
    <property type="match status" value="1"/>
</dbReference>
<dbReference type="Gene3D" id="3.90.550.10">
    <property type="entry name" value="Spore Coat Polysaccharide Biosynthesis Protein SpsA, Chain A"/>
    <property type="match status" value="1"/>
</dbReference>
<evidence type="ECO:0000313" key="3">
    <source>
        <dbReference type="EMBL" id="XDT72991.1"/>
    </source>
</evidence>
<proteinExistence type="predicted"/>
<keyword evidence="1" id="KW-0472">Membrane</keyword>
<organism evidence="3">
    <name type="scientific">Thermohahella caldifontis</name>
    <dbReference type="NCBI Taxonomy" id="3142973"/>
    <lineage>
        <taxon>Bacteria</taxon>
        <taxon>Pseudomonadati</taxon>
        <taxon>Pseudomonadota</taxon>
        <taxon>Gammaproteobacteria</taxon>
        <taxon>Oceanospirillales</taxon>
        <taxon>Hahellaceae</taxon>
        <taxon>Thermohahella</taxon>
    </lineage>
</organism>
<dbReference type="EMBL" id="CP154858">
    <property type="protein sequence ID" value="XDT72991.1"/>
    <property type="molecule type" value="Genomic_DNA"/>
</dbReference>
<sequence>MSKSPFGSCCLSVVVPAKNAGHTISKTISSIISSSTIGASYEVIVVDNFSVDDTCLKAKQFKSVLLIKSYSNRVGGVRHDGIQASKGDIIINTDADCILGPEYIRAACEALEDPSVGAVGGVCLNPDNATWVEQGWLLFEPPGLSGPANMLWGSSLALRREVYEEVGGFDTTIEAGEDSKLTYRIQQAGYKTLYLPECSVIHLGNPKTLGDVFRKEIWHASSFLQSKTSLLDKTFLATCVFLLAEVMFALGWLMAPAVSLAGLLLGAAVVTVFTIHRFRRSRRKRITPDLVLKAWIVDWAYFAGRSVGLLKSIWKTFKKQV</sequence>
<name>A0AB39UYY8_9GAMM</name>
<dbReference type="RefSeq" id="WP_369601992.1">
    <property type="nucleotide sequence ID" value="NZ_CP154858.1"/>
</dbReference>
<feature type="transmembrane region" description="Helical" evidence="1">
    <location>
        <begin position="260"/>
        <end position="278"/>
    </location>
</feature>
<dbReference type="InterPro" id="IPR029044">
    <property type="entry name" value="Nucleotide-diphossugar_trans"/>
</dbReference>
<dbReference type="PANTHER" id="PTHR43685">
    <property type="entry name" value="GLYCOSYLTRANSFERASE"/>
    <property type="match status" value="1"/>
</dbReference>
<gene>
    <name evidence="3" type="ORF">AAIA72_03115</name>
</gene>
<keyword evidence="1" id="KW-1133">Transmembrane helix</keyword>
<keyword evidence="3" id="KW-0328">Glycosyltransferase</keyword>
<dbReference type="AlphaFoldDB" id="A0AB39UYY8"/>
<dbReference type="InterPro" id="IPR001173">
    <property type="entry name" value="Glyco_trans_2-like"/>
</dbReference>